<sequence>MSSAPPAAVASGPVVFFISDCCRCAKLGDVERRGAAAGPALAGLFGLYRRHPLLGLEAAAARVQDSRSGSQGVVRRRESSALQEGCPACVPAAFGVRLSTR</sequence>
<accession>A0A9P0MPR1</accession>
<dbReference type="Proteomes" id="UP001152798">
    <property type="component" value="Chromosome 4"/>
</dbReference>
<protein>
    <submittedName>
        <fullName evidence="1">Uncharacterized protein</fullName>
    </submittedName>
</protein>
<name>A0A9P0MPR1_NEZVI</name>
<organism evidence="1 2">
    <name type="scientific">Nezara viridula</name>
    <name type="common">Southern green stink bug</name>
    <name type="synonym">Cimex viridulus</name>
    <dbReference type="NCBI Taxonomy" id="85310"/>
    <lineage>
        <taxon>Eukaryota</taxon>
        <taxon>Metazoa</taxon>
        <taxon>Ecdysozoa</taxon>
        <taxon>Arthropoda</taxon>
        <taxon>Hexapoda</taxon>
        <taxon>Insecta</taxon>
        <taxon>Pterygota</taxon>
        <taxon>Neoptera</taxon>
        <taxon>Paraneoptera</taxon>
        <taxon>Hemiptera</taxon>
        <taxon>Heteroptera</taxon>
        <taxon>Panheteroptera</taxon>
        <taxon>Pentatomomorpha</taxon>
        <taxon>Pentatomoidea</taxon>
        <taxon>Pentatomidae</taxon>
        <taxon>Pentatominae</taxon>
        <taxon>Nezara</taxon>
    </lineage>
</organism>
<keyword evidence="2" id="KW-1185">Reference proteome</keyword>
<evidence type="ECO:0000313" key="2">
    <source>
        <dbReference type="Proteomes" id="UP001152798"/>
    </source>
</evidence>
<evidence type="ECO:0000313" key="1">
    <source>
        <dbReference type="EMBL" id="CAH1400240.1"/>
    </source>
</evidence>
<proteinExistence type="predicted"/>
<dbReference type="EMBL" id="OV725080">
    <property type="protein sequence ID" value="CAH1400240.1"/>
    <property type="molecule type" value="Genomic_DNA"/>
</dbReference>
<reference evidence="1" key="1">
    <citation type="submission" date="2022-01" db="EMBL/GenBank/DDBJ databases">
        <authorList>
            <person name="King R."/>
        </authorList>
    </citation>
    <scope>NUCLEOTIDE SEQUENCE</scope>
</reference>
<gene>
    <name evidence="1" type="ORF">NEZAVI_LOCUS9527</name>
</gene>
<dbReference type="AlphaFoldDB" id="A0A9P0MPR1"/>